<feature type="transmembrane region" description="Helical" evidence="4">
    <location>
        <begin position="315"/>
        <end position="334"/>
    </location>
</feature>
<keyword evidence="2" id="KW-0238">DNA-binding</keyword>
<dbReference type="EMBL" id="JAGGLB010000004">
    <property type="protein sequence ID" value="MBP1990109.1"/>
    <property type="molecule type" value="Genomic_DNA"/>
</dbReference>
<comment type="caution">
    <text evidence="6">The sequence shown here is derived from an EMBL/GenBank/DDBJ whole genome shotgun (WGS) entry which is preliminary data.</text>
</comment>
<dbReference type="SMART" id="SM00342">
    <property type="entry name" value="HTH_ARAC"/>
    <property type="match status" value="1"/>
</dbReference>
<evidence type="ECO:0000256" key="3">
    <source>
        <dbReference type="ARBA" id="ARBA00023163"/>
    </source>
</evidence>
<dbReference type="RefSeq" id="WP_209970909.1">
    <property type="nucleotide sequence ID" value="NZ_JAGGLB010000004.1"/>
</dbReference>
<evidence type="ECO:0000256" key="1">
    <source>
        <dbReference type="ARBA" id="ARBA00023015"/>
    </source>
</evidence>
<keyword evidence="3" id="KW-0804">Transcription</keyword>
<dbReference type="Gene3D" id="1.10.10.60">
    <property type="entry name" value="Homeodomain-like"/>
    <property type="match status" value="2"/>
</dbReference>
<sequence length="790" mass="91311">MIAKMVNVRKTRQFYFKLISYTLFLSLLPILIISIFLYFNVKTSLKTELHNANSNYLYQTANALEIIISQISNNFEQFTLDSTMRDFEKFPRGSYYEELDQDISDVDLPVLERYINTKAKVRWNLDNLKASNDFIHSVFLIDRVKGITLTSVGSSLLEEEVNAQKWTELPAGMMEFPYFQETRVIEQTRGETRQILPVIYKSPNIESYIIVNLDAELIYSKIVKKLENHKDQTFFILSKNNALLLHDGQTELNVTVARQLEMMRQVDQNATSSIIDYNEKKMLVTYQVSKLLDWTFVRAVGLDGLYQSILHIKGLILFSSFMLVLGMGLLALLASRNMYGPVFRLLAYVKSVDQGDGEATPRATKPIDEFKMIQNRFARSIEDRAGLSQRLQESLPAYKEKFLITLIKSNLYSREEMIERIESLGLSFRLEDLMLMNVYYEDRKRESLDFYSRNLIKLQLVDILEKELAVRHCGFVVDMAEDLFTVVINSRQADMLDVYALADNMKLEANKALELCCTIGIGRHCPDVTYLRQAFDDAGEALAHRSHGGTGEVIYIEDVRLESKPVFIYPQEKEAALNSYVKNGEADQAKLVFTAFVQEVRAQQEKVPYHQLQHAFVQLWVRLMETVSNLQLDLSSILGLKNNLVMVLLQKRDLEEMIHWSEEMIVVIAARIEEAFREKKGSYIHEVIKLVEENSGSELSLSYAADQLGITPAYLSRIFKEKMGMNFLEFLTNARVEKSKKLLKETDWKIKEISSLTGYSNVNYFIRIFKEMTGMTPREYRNMYKSELTS</sequence>
<evidence type="ECO:0000256" key="4">
    <source>
        <dbReference type="SAM" id="Phobius"/>
    </source>
</evidence>
<accession>A0ABS4IRB0</accession>
<dbReference type="Proteomes" id="UP001519287">
    <property type="component" value="Unassembled WGS sequence"/>
</dbReference>
<dbReference type="InterPro" id="IPR020449">
    <property type="entry name" value="Tscrpt_reg_AraC-type_HTH"/>
</dbReference>
<dbReference type="PANTHER" id="PTHR43280:SF2">
    <property type="entry name" value="HTH-TYPE TRANSCRIPTIONAL REGULATOR EXSA"/>
    <property type="match status" value="1"/>
</dbReference>
<evidence type="ECO:0000313" key="6">
    <source>
        <dbReference type="EMBL" id="MBP1990109.1"/>
    </source>
</evidence>
<keyword evidence="1" id="KW-0805">Transcription regulation</keyword>
<name>A0ABS4IRB0_9BACL</name>
<evidence type="ECO:0000313" key="7">
    <source>
        <dbReference type="Proteomes" id="UP001519287"/>
    </source>
</evidence>
<dbReference type="InterPro" id="IPR018062">
    <property type="entry name" value="HTH_AraC-typ_CS"/>
</dbReference>
<evidence type="ECO:0000259" key="5">
    <source>
        <dbReference type="PROSITE" id="PS01124"/>
    </source>
</evidence>
<dbReference type="Pfam" id="PF12833">
    <property type="entry name" value="HTH_18"/>
    <property type="match status" value="1"/>
</dbReference>
<proteinExistence type="predicted"/>
<dbReference type="PRINTS" id="PR00032">
    <property type="entry name" value="HTHARAC"/>
</dbReference>
<dbReference type="SUPFAM" id="SSF46689">
    <property type="entry name" value="Homeodomain-like"/>
    <property type="match status" value="2"/>
</dbReference>
<dbReference type="PROSITE" id="PS00041">
    <property type="entry name" value="HTH_ARAC_FAMILY_1"/>
    <property type="match status" value="1"/>
</dbReference>
<keyword evidence="7" id="KW-1185">Reference proteome</keyword>
<dbReference type="InterPro" id="IPR041522">
    <property type="entry name" value="CdaR_GGDEF"/>
</dbReference>
<dbReference type="Pfam" id="PF17853">
    <property type="entry name" value="GGDEF_2"/>
    <property type="match status" value="1"/>
</dbReference>
<organism evidence="6 7">
    <name type="scientific">Paenibacillus eucommiae</name>
    <dbReference type="NCBI Taxonomy" id="1355755"/>
    <lineage>
        <taxon>Bacteria</taxon>
        <taxon>Bacillati</taxon>
        <taxon>Bacillota</taxon>
        <taxon>Bacilli</taxon>
        <taxon>Bacillales</taxon>
        <taxon>Paenibacillaceae</taxon>
        <taxon>Paenibacillus</taxon>
    </lineage>
</organism>
<dbReference type="PANTHER" id="PTHR43280">
    <property type="entry name" value="ARAC-FAMILY TRANSCRIPTIONAL REGULATOR"/>
    <property type="match status" value="1"/>
</dbReference>
<feature type="domain" description="HTH araC/xylS-type" evidence="5">
    <location>
        <begin position="685"/>
        <end position="783"/>
    </location>
</feature>
<dbReference type="InterPro" id="IPR009057">
    <property type="entry name" value="Homeodomain-like_sf"/>
</dbReference>
<keyword evidence="4" id="KW-0472">Membrane</keyword>
<reference evidence="6 7" key="1">
    <citation type="submission" date="2021-03" db="EMBL/GenBank/DDBJ databases">
        <title>Genomic Encyclopedia of Type Strains, Phase IV (KMG-IV): sequencing the most valuable type-strain genomes for metagenomic binning, comparative biology and taxonomic classification.</title>
        <authorList>
            <person name="Goeker M."/>
        </authorList>
    </citation>
    <scope>NUCLEOTIDE SEQUENCE [LARGE SCALE GENOMIC DNA]</scope>
    <source>
        <strain evidence="6 7">DSM 26048</strain>
    </source>
</reference>
<gene>
    <name evidence="6" type="ORF">J2Z66_001707</name>
</gene>
<keyword evidence="4" id="KW-0812">Transmembrane</keyword>
<dbReference type="PROSITE" id="PS01124">
    <property type="entry name" value="HTH_ARAC_FAMILY_2"/>
    <property type="match status" value="1"/>
</dbReference>
<keyword evidence="4" id="KW-1133">Transmembrane helix</keyword>
<protein>
    <submittedName>
        <fullName evidence="6">AraC-like DNA-binding protein</fullName>
    </submittedName>
</protein>
<feature type="transmembrane region" description="Helical" evidence="4">
    <location>
        <begin position="21"/>
        <end position="39"/>
    </location>
</feature>
<evidence type="ECO:0000256" key="2">
    <source>
        <dbReference type="ARBA" id="ARBA00023125"/>
    </source>
</evidence>
<dbReference type="InterPro" id="IPR018060">
    <property type="entry name" value="HTH_AraC"/>
</dbReference>